<dbReference type="AlphaFoldDB" id="A0A9W9XWE6"/>
<dbReference type="EMBL" id="JAPWDS010000003">
    <property type="protein sequence ID" value="KAJ5504617.1"/>
    <property type="molecule type" value="Genomic_DNA"/>
</dbReference>
<protein>
    <submittedName>
        <fullName evidence="1">DNA/RNA-binding domain E.t1.c1-type</fullName>
    </submittedName>
</protein>
<dbReference type="OrthoDB" id="2017974at2759"/>
<dbReference type="GO" id="GO:0042162">
    <property type="term" value="F:telomeric DNA binding"/>
    <property type="evidence" value="ECO:0007669"/>
    <property type="project" value="TreeGrafter"/>
</dbReference>
<comment type="caution">
    <text evidence="1">The sequence shown here is derived from an EMBL/GenBank/DDBJ whole genome shotgun (WGS) entry which is preliminary data.</text>
</comment>
<reference evidence="1" key="2">
    <citation type="journal article" date="2023" name="IMA Fungus">
        <title>Comparative genomic study of the Penicillium genus elucidates a diverse pangenome and 15 lateral gene transfer events.</title>
        <authorList>
            <person name="Petersen C."/>
            <person name="Sorensen T."/>
            <person name="Nielsen M.R."/>
            <person name="Sondergaard T.E."/>
            <person name="Sorensen J.L."/>
            <person name="Fitzpatrick D.A."/>
            <person name="Frisvad J.C."/>
            <person name="Nielsen K.L."/>
        </authorList>
    </citation>
    <scope>NUCLEOTIDE SEQUENCE</scope>
    <source>
        <strain evidence="1">IBT 29495</strain>
    </source>
</reference>
<evidence type="ECO:0000313" key="2">
    <source>
        <dbReference type="Proteomes" id="UP001149954"/>
    </source>
</evidence>
<keyword evidence="2" id="KW-1185">Reference proteome</keyword>
<accession>A0A9W9XWE6</accession>
<dbReference type="SUPFAM" id="SSF48452">
    <property type="entry name" value="TPR-like"/>
    <property type="match status" value="1"/>
</dbReference>
<sequence>MVLFQYSLSGSNGTQEEPQELIKQLETHAVTKEQLSIKVNEIYARLVRVEKQCIESHKELAQSKAKLSECQWQAHVLLQQTLLDEHFDFFKVSQHPSASPALRGLADKYQTPARMWRYGVHSFFEQLLQKSPDSTEHMLNFIYFSFRMITCLLECVPDFRETWVQCLGDLARYRIAIDKKDREIWIRVSRYWYNQDPDRSAENGRIQHHLAVLARPDILQQFFHYTKAVISVRPFPDAFNSIIELITPLMDVPTNNRSLVTSFMHTHGALLIQVPVEEFISRENVFLTTLQNEITQVGRSGQQGVQLMSCNISAIFQYGNTHGVRETDFTLKLRNPTAEDRLASMEWASSTSSTAIHTAHRELSSQLISRASSLAFHTLIVMLGQVGDRNMYPSVHISIAFVWCLTLNPTAIQRLEPLVPWSLLATYLNTLFDSTINISNIEDESFPILDDLTTQQLPEDFLIRGQAWSRLYYPERFFEGAPTEDNRPSTEGLSTLIPRRERCLWLGVRIAAFARWMIYDRKTRQFTPTRLADEFAPVAQSSAYLYSSSRG</sequence>
<organism evidence="1 2">
    <name type="scientific">Penicillium fimorum</name>
    <dbReference type="NCBI Taxonomy" id="1882269"/>
    <lineage>
        <taxon>Eukaryota</taxon>
        <taxon>Fungi</taxon>
        <taxon>Dikarya</taxon>
        <taxon>Ascomycota</taxon>
        <taxon>Pezizomycotina</taxon>
        <taxon>Eurotiomycetes</taxon>
        <taxon>Eurotiomycetidae</taxon>
        <taxon>Eurotiales</taxon>
        <taxon>Aspergillaceae</taxon>
        <taxon>Penicillium</taxon>
    </lineage>
</organism>
<proteinExistence type="predicted"/>
<dbReference type="Gene3D" id="1.25.40.10">
    <property type="entry name" value="Tetratricopeptide repeat domain"/>
    <property type="match status" value="1"/>
</dbReference>
<dbReference type="GO" id="GO:0000184">
    <property type="term" value="P:nuclear-transcribed mRNA catabolic process, nonsense-mediated decay"/>
    <property type="evidence" value="ECO:0007669"/>
    <property type="project" value="TreeGrafter"/>
</dbReference>
<reference evidence="1" key="1">
    <citation type="submission" date="2022-12" db="EMBL/GenBank/DDBJ databases">
        <authorList>
            <person name="Petersen C."/>
        </authorList>
    </citation>
    <scope>NUCLEOTIDE SEQUENCE</scope>
    <source>
        <strain evidence="1">IBT 29495</strain>
    </source>
</reference>
<gene>
    <name evidence="1" type="ORF">N7463_007491</name>
</gene>
<dbReference type="Proteomes" id="UP001149954">
    <property type="component" value="Unassembled WGS sequence"/>
</dbReference>
<evidence type="ECO:0000313" key="1">
    <source>
        <dbReference type="EMBL" id="KAJ5504617.1"/>
    </source>
</evidence>
<dbReference type="GO" id="GO:0070034">
    <property type="term" value="F:telomerase RNA binding"/>
    <property type="evidence" value="ECO:0007669"/>
    <property type="project" value="TreeGrafter"/>
</dbReference>
<dbReference type="FunFam" id="1.25.40.10:FF:000202">
    <property type="entry name" value="Unplaced genomic scaffold supercont1.7, whole genome shotgun sequence"/>
    <property type="match status" value="1"/>
</dbReference>
<dbReference type="PANTHER" id="PTHR15696">
    <property type="entry name" value="SMG-7 SUPPRESSOR WITH MORPHOLOGICAL EFFECT ON GENITALIA PROTEIN 7"/>
    <property type="match status" value="1"/>
</dbReference>
<dbReference type="InterPro" id="IPR011990">
    <property type="entry name" value="TPR-like_helical_dom_sf"/>
</dbReference>
<dbReference type="GO" id="GO:0005697">
    <property type="term" value="C:telomerase holoenzyme complex"/>
    <property type="evidence" value="ECO:0007669"/>
    <property type="project" value="TreeGrafter"/>
</dbReference>
<name>A0A9W9XWE6_9EURO</name>
<dbReference type="InterPro" id="IPR045153">
    <property type="entry name" value="Est1/Ebs1-like"/>
</dbReference>
<dbReference type="PANTHER" id="PTHR15696:SF0">
    <property type="entry name" value="TELOMERASE-BINDING PROTEIN EST1A"/>
    <property type="match status" value="1"/>
</dbReference>